<dbReference type="KEGG" id="tle:Tlet_0712"/>
<gene>
    <name evidence="1" type="ordered locus">Tlet_0712</name>
</gene>
<protein>
    <submittedName>
        <fullName evidence="1">Uncharacterized protein</fullName>
    </submittedName>
</protein>
<evidence type="ECO:0000313" key="2">
    <source>
        <dbReference type="Proteomes" id="UP000002016"/>
    </source>
</evidence>
<dbReference type="EMBL" id="CP000812">
    <property type="protein sequence ID" value="ABV33278.1"/>
    <property type="molecule type" value="Genomic_DNA"/>
</dbReference>
<dbReference type="Proteomes" id="UP000002016">
    <property type="component" value="Chromosome"/>
</dbReference>
<reference evidence="1 2" key="1">
    <citation type="submission" date="2007-08" db="EMBL/GenBank/DDBJ databases">
        <title>Complete sequence of Thermotoga lettingae TMO.</title>
        <authorList>
            <consortium name="US DOE Joint Genome Institute"/>
            <person name="Copeland A."/>
            <person name="Lucas S."/>
            <person name="Lapidus A."/>
            <person name="Barry K."/>
            <person name="Glavina del Rio T."/>
            <person name="Dalin E."/>
            <person name="Tice H."/>
            <person name="Pitluck S."/>
            <person name="Foster B."/>
            <person name="Bruce D."/>
            <person name="Schmutz J."/>
            <person name="Larimer F."/>
            <person name="Land M."/>
            <person name="Hauser L."/>
            <person name="Kyrpides N."/>
            <person name="Mikhailova N."/>
            <person name="Nelson K."/>
            <person name="Gogarten J.P."/>
            <person name="Noll K."/>
            <person name="Richardson P."/>
        </authorList>
    </citation>
    <scope>NUCLEOTIDE SEQUENCE [LARGE SCALE GENOMIC DNA]</scope>
    <source>
        <strain evidence="2">ATCC BAA-301 / DSM 14385 / NBRC 107922 / TMO</strain>
    </source>
</reference>
<organism evidence="1 2">
    <name type="scientific">Pseudothermotoga lettingae (strain ATCC BAA-301 / DSM 14385 / NBRC 107922 / TMO)</name>
    <name type="common">Thermotoga lettingae</name>
    <dbReference type="NCBI Taxonomy" id="416591"/>
    <lineage>
        <taxon>Bacteria</taxon>
        <taxon>Thermotogati</taxon>
        <taxon>Thermotogota</taxon>
        <taxon>Thermotogae</taxon>
        <taxon>Thermotogales</taxon>
        <taxon>Thermotogaceae</taxon>
        <taxon>Pseudothermotoga</taxon>
    </lineage>
</organism>
<keyword evidence="2" id="KW-1185">Reference proteome</keyword>
<dbReference type="HOGENOM" id="CLU_1509362_0_0_0"/>
<sequence length="178" mass="20740">MRFSVMIFLFFSVFIFGNVLYSDYFGYSLFDSRACLIWSPEEMTFMLSPIENITVITGKEFAVLANILRYSRIEVSAKFSKMGTTFYIQDRKPFISFNHFTIGFDFSKKKSVFFSSILDTYGVLPDQFVNLGTSLRIYEDGSRILRLIAQIRFWRSGIIASIYYGGDRLCDVSFYFSF</sequence>
<name>A8F544_PSELT</name>
<dbReference type="RefSeq" id="WP_012002759.1">
    <property type="nucleotide sequence ID" value="NC_009828.1"/>
</dbReference>
<reference evidence="1 2" key="2">
    <citation type="journal article" date="2009" name="Proc. Natl. Acad. Sci. U.S.A.">
        <title>On the chimeric nature, thermophilic origin, and phylogenetic placement of the Thermotogales.</title>
        <authorList>
            <person name="Zhaxybayeva O."/>
            <person name="Swithers K.S."/>
            <person name="Lapierre P."/>
            <person name="Fournier G.P."/>
            <person name="Bickhart D.M."/>
            <person name="DeBoy R.T."/>
            <person name="Nelson K.E."/>
            <person name="Nesbo C.L."/>
            <person name="Doolittle W.F."/>
            <person name="Gogarten J.P."/>
            <person name="Noll K.M."/>
        </authorList>
    </citation>
    <scope>NUCLEOTIDE SEQUENCE [LARGE SCALE GENOMIC DNA]</scope>
    <source>
        <strain evidence="2">ATCC BAA-301 / DSM 14385 / NBRC 107922 / TMO</strain>
    </source>
</reference>
<accession>A8F544</accession>
<dbReference type="AlphaFoldDB" id="A8F544"/>
<evidence type="ECO:0000313" key="1">
    <source>
        <dbReference type="EMBL" id="ABV33278.1"/>
    </source>
</evidence>
<dbReference type="OrthoDB" id="9948555at2"/>
<dbReference type="STRING" id="416591.Tlet_0712"/>
<proteinExistence type="predicted"/>